<organism evidence="2 3">
    <name type="scientific">Suhomyces tanzawaensis NRRL Y-17324</name>
    <dbReference type="NCBI Taxonomy" id="984487"/>
    <lineage>
        <taxon>Eukaryota</taxon>
        <taxon>Fungi</taxon>
        <taxon>Dikarya</taxon>
        <taxon>Ascomycota</taxon>
        <taxon>Saccharomycotina</taxon>
        <taxon>Pichiomycetes</taxon>
        <taxon>Debaryomycetaceae</taxon>
        <taxon>Suhomyces</taxon>
    </lineage>
</organism>
<keyword evidence="3" id="KW-1185">Reference proteome</keyword>
<dbReference type="Proteomes" id="UP000094285">
    <property type="component" value="Unassembled WGS sequence"/>
</dbReference>
<accession>A0A1E4SHF7</accession>
<evidence type="ECO:0000313" key="3">
    <source>
        <dbReference type="Proteomes" id="UP000094285"/>
    </source>
</evidence>
<name>A0A1E4SHF7_9ASCO</name>
<proteinExistence type="predicted"/>
<reference evidence="3" key="1">
    <citation type="submission" date="2016-05" db="EMBL/GenBank/DDBJ databases">
        <title>Comparative genomics of biotechnologically important yeasts.</title>
        <authorList>
            <consortium name="DOE Joint Genome Institute"/>
            <person name="Riley R."/>
            <person name="Haridas S."/>
            <person name="Wolfe K.H."/>
            <person name="Lopes M.R."/>
            <person name="Hittinger C.T."/>
            <person name="Goker M."/>
            <person name="Salamov A."/>
            <person name="Wisecaver J."/>
            <person name="Long T.M."/>
            <person name="Aerts A.L."/>
            <person name="Barry K."/>
            <person name="Choi C."/>
            <person name="Clum A."/>
            <person name="Coughlan A.Y."/>
            <person name="Deshpande S."/>
            <person name="Douglass A.P."/>
            <person name="Hanson S.J."/>
            <person name="Klenk H.-P."/>
            <person name="Labutti K."/>
            <person name="Lapidus A."/>
            <person name="Lindquist E."/>
            <person name="Lipzen A."/>
            <person name="Meier-Kolthoff J.P."/>
            <person name="Ohm R.A."/>
            <person name="Otillar R.P."/>
            <person name="Pangilinan J."/>
            <person name="Peng Y."/>
            <person name="Rokas A."/>
            <person name="Rosa C.A."/>
            <person name="Scheuner C."/>
            <person name="Sibirny A.A."/>
            <person name="Slot J.C."/>
            <person name="Stielow J.B."/>
            <person name="Sun H."/>
            <person name="Kurtzman C.P."/>
            <person name="Blackwell M."/>
            <person name="Grigoriev I.V."/>
            <person name="Jeffries T.W."/>
        </authorList>
    </citation>
    <scope>NUCLEOTIDE SEQUENCE [LARGE SCALE GENOMIC DNA]</scope>
    <source>
        <strain evidence="3">NRRL Y-17324</strain>
    </source>
</reference>
<dbReference type="EMBL" id="KV453912">
    <property type="protein sequence ID" value="ODV78926.1"/>
    <property type="molecule type" value="Genomic_DNA"/>
</dbReference>
<dbReference type="GeneID" id="30981763"/>
<evidence type="ECO:0000313" key="2">
    <source>
        <dbReference type="EMBL" id="ODV78926.1"/>
    </source>
</evidence>
<evidence type="ECO:0000256" key="1">
    <source>
        <dbReference type="SAM" id="MobiDB-lite"/>
    </source>
</evidence>
<dbReference type="AlphaFoldDB" id="A0A1E4SHF7"/>
<protein>
    <submittedName>
        <fullName evidence="2">Uncharacterized protein</fullName>
    </submittedName>
</protein>
<dbReference type="RefSeq" id="XP_020064048.1">
    <property type="nucleotide sequence ID" value="XM_020207626.1"/>
</dbReference>
<sequence length="71" mass="7899">MCTNNYSEHIANVNIVPPHTHPSIGWNDDTTKEDLRLSPRDHDIRDIGPLPATPTSDIPSVIPLLMRTGDE</sequence>
<feature type="region of interest" description="Disordered" evidence="1">
    <location>
        <begin position="39"/>
        <end position="62"/>
    </location>
</feature>
<gene>
    <name evidence="2" type="ORF">CANTADRAFT_26039</name>
</gene>